<dbReference type="EMBL" id="JAKLTY010000017">
    <property type="protein sequence ID" value="MCG2630045.1"/>
    <property type="molecule type" value="Genomic_DNA"/>
</dbReference>
<evidence type="ECO:0000313" key="4">
    <source>
        <dbReference type="Proteomes" id="UP001139012"/>
    </source>
</evidence>
<dbReference type="AlphaFoldDB" id="A0A9X1U9C2"/>
<comment type="caution">
    <text evidence="2">The sequence shown here is derived from an EMBL/GenBank/DDBJ whole genome shotgun (WGS) entry which is preliminary data.</text>
</comment>
<protein>
    <submittedName>
        <fullName evidence="2">Uncharacterized protein</fullName>
    </submittedName>
</protein>
<reference evidence="2" key="1">
    <citation type="submission" date="2022-01" db="EMBL/GenBank/DDBJ databases">
        <title>Genome sequnece data of strain Bradyrhizobium sp. nov.</title>
        <authorList>
            <person name="Zhang J."/>
        </authorList>
    </citation>
    <scope>NUCLEOTIDE SEQUENCE</scope>
    <source>
        <strain evidence="3">WYCCWR 12774</strain>
        <strain evidence="2">WYCCWR 13023</strain>
    </source>
</reference>
<dbReference type="RefSeq" id="WP_237861278.1">
    <property type="nucleotide sequence ID" value="NZ_JAKLTY010000017.1"/>
</dbReference>
<evidence type="ECO:0000313" key="5">
    <source>
        <dbReference type="Proteomes" id="UP001139054"/>
    </source>
</evidence>
<accession>A0A9X1U9C2</accession>
<evidence type="ECO:0000313" key="2">
    <source>
        <dbReference type="EMBL" id="MCG2630045.1"/>
    </source>
</evidence>
<dbReference type="Proteomes" id="UP001139012">
    <property type="component" value="Unassembled WGS sequence"/>
</dbReference>
<dbReference type="EMBL" id="JAKLUA010000021">
    <property type="protein sequence ID" value="MCG2672522.1"/>
    <property type="molecule type" value="Genomic_DNA"/>
</dbReference>
<feature type="region of interest" description="Disordered" evidence="1">
    <location>
        <begin position="86"/>
        <end position="119"/>
    </location>
</feature>
<gene>
    <name evidence="3" type="ORF">L6637_36815</name>
    <name evidence="2" type="ORF">L6654_25800</name>
</gene>
<feature type="non-terminal residue" evidence="2">
    <location>
        <position position="1"/>
    </location>
</feature>
<sequence length="119" mass="13190">LHQLIVDGVQALAGLRQKLPQQIIHEQRLTELDLDARNRRKSAPRSLDNPFHGPVNFILRANTDIEEKFAVRLRATAVFGKSRTQLQPGNAIGKRGDNGVTTDAKNPGDVFGMRKGRAN</sequence>
<keyword evidence="4" id="KW-1185">Reference proteome</keyword>
<name>A0A9X1U9C2_9BRAD</name>
<evidence type="ECO:0000313" key="3">
    <source>
        <dbReference type="EMBL" id="MCG2672522.1"/>
    </source>
</evidence>
<proteinExistence type="predicted"/>
<dbReference type="Proteomes" id="UP001139054">
    <property type="component" value="Unassembled WGS sequence"/>
</dbReference>
<evidence type="ECO:0000256" key="1">
    <source>
        <dbReference type="SAM" id="MobiDB-lite"/>
    </source>
</evidence>
<organism evidence="2 5">
    <name type="scientific">Bradyrhizobium zhengyangense</name>
    <dbReference type="NCBI Taxonomy" id="2911009"/>
    <lineage>
        <taxon>Bacteria</taxon>
        <taxon>Pseudomonadati</taxon>
        <taxon>Pseudomonadota</taxon>
        <taxon>Alphaproteobacteria</taxon>
        <taxon>Hyphomicrobiales</taxon>
        <taxon>Nitrobacteraceae</taxon>
        <taxon>Bradyrhizobium</taxon>
    </lineage>
</organism>